<reference evidence="1 2" key="1">
    <citation type="submission" date="2020-08" db="EMBL/GenBank/DDBJ databases">
        <title>Genome sequence of Sphingomonas daechungensis KACC 18115T.</title>
        <authorList>
            <person name="Hyun D.-W."/>
            <person name="Bae J.-W."/>
        </authorList>
    </citation>
    <scope>NUCLEOTIDE SEQUENCE [LARGE SCALE GENOMIC DNA]</scope>
    <source>
        <strain evidence="1 2">KACC 18115</strain>
    </source>
</reference>
<name>A0ABX6T2U5_9SPHN</name>
<keyword evidence="2" id="KW-1185">Reference proteome</keyword>
<dbReference type="RefSeq" id="WP_187715540.1">
    <property type="nucleotide sequence ID" value="NZ_CP060780.1"/>
</dbReference>
<dbReference type="EMBL" id="CP060780">
    <property type="protein sequence ID" value="QNP44119.1"/>
    <property type="molecule type" value="Genomic_DNA"/>
</dbReference>
<gene>
    <name evidence="1" type="ORF">H9L15_06175</name>
</gene>
<proteinExistence type="predicted"/>
<sequence>MKSGIKDPIAVQRGVAVYTEVGQRSLTIPIDEKYLASASGHVTVQYVEPSDNGPLTIAETDAVLN</sequence>
<organism evidence="1 2">
    <name type="scientific">Sphingomonas daechungensis</name>
    <dbReference type="NCBI Taxonomy" id="1176646"/>
    <lineage>
        <taxon>Bacteria</taxon>
        <taxon>Pseudomonadati</taxon>
        <taxon>Pseudomonadota</taxon>
        <taxon>Alphaproteobacteria</taxon>
        <taxon>Sphingomonadales</taxon>
        <taxon>Sphingomonadaceae</taxon>
        <taxon>Sphingomonas</taxon>
    </lineage>
</organism>
<dbReference type="Proteomes" id="UP000516134">
    <property type="component" value="Chromosome"/>
</dbReference>
<protein>
    <submittedName>
        <fullName evidence="1">Uncharacterized protein</fullName>
    </submittedName>
</protein>
<evidence type="ECO:0000313" key="1">
    <source>
        <dbReference type="EMBL" id="QNP44119.1"/>
    </source>
</evidence>
<evidence type="ECO:0000313" key="2">
    <source>
        <dbReference type="Proteomes" id="UP000516134"/>
    </source>
</evidence>
<accession>A0ABX6T2U5</accession>